<keyword evidence="3" id="KW-0832">Ubl conjugation</keyword>
<sequence length="448" mass="50967">MEESVDLHEEAGKENEQTVANLSPAEEATSKDEVEIEKFLQEQKSKNTQYKTKSDLNAWKKFCESLKESRAIENIPANELDLLLSKFFISVRKQNGTEYEPGTLSGFQRSFQRYLHEKGSLINILKDNEFSKSREVLAAKRKNLVRQGKGNCPNATRELTEAEEDALFENGQFGVQDPKSLQRALWWFLSLHFGWRARDESRKLCWGDVGLASDPETDSEYLVWKSERGSKTRTGQDGGHQRAFEPKAHASNNKSRCPVEFYKAFRSHRPEAMLEPDAPFYLAINHRRKPNDKVWYLDRPLGKNEIGKFLKDAFAAAKLDDTNKKKVSNHSVRKTSVGRLLEADVQPNFVAQLSGHKNLKSLDSYHSASLKRQREMSAILNREPGTSAQSEENQVSTSTTTQQNVFTVQQIQPQAIFAGAHIDKFEGCTFNINVFCGDRSKIARLNDN</sequence>
<dbReference type="SUPFAM" id="SSF56349">
    <property type="entry name" value="DNA breaking-rejoining enzymes"/>
    <property type="match status" value="1"/>
</dbReference>
<dbReference type="EMBL" id="CALNXI010000749">
    <property type="protein sequence ID" value="CAH3043655.1"/>
    <property type="molecule type" value="Genomic_DNA"/>
</dbReference>
<dbReference type="InterPro" id="IPR011010">
    <property type="entry name" value="DNA_brk_join_enz"/>
</dbReference>
<feature type="region of interest" description="Disordered" evidence="5">
    <location>
        <begin position="1"/>
        <end position="33"/>
    </location>
</feature>
<evidence type="ECO:0000256" key="4">
    <source>
        <dbReference type="ARBA" id="ARBA00023172"/>
    </source>
</evidence>
<dbReference type="Proteomes" id="UP001159427">
    <property type="component" value="Unassembled WGS sequence"/>
</dbReference>
<evidence type="ECO:0000259" key="6">
    <source>
        <dbReference type="Pfam" id="PF12012"/>
    </source>
</evidence>
<evidence type="ECO:0000313" key="9">
    <source>
        <dbReference type="Proteomes" id="UP001159427"/>
    </source>
</evidence>
<dbReference type="InterPro" id="IPR057926">
    <property type="entry name" value="QRICH1_dom"/>
</dbReference>
<protein>
    <recommendedName>
        <fullName evidence="10">DUF3504 domain-containing protein</fullName>
    </recommendedName>
</protein>
<feature type="domain" description="ZMYM2-like/QRICH1 C-terminal" evidence="6">
    <location>
        <begin position="160"/>
        <end position="311"/>
    </location>
</feature>
<evidence type="ECO:0000256" key="3">
    <source>
        <dbReference type="ARBA" id="ARBA00022843"/>
    </source>
</evidence>
<evidence type="ECO:0000259" key="7">
    <source>
        <dbReference type="Pfam" id="PF25561"/>
    </source>
</evidence>
<keyword evidence="9" id="KW-1185">Reference proteome</keyword>
<evidence type="ECO:0000313" key="8">
    <source>
        <dbReference type="EMBL" id="CAH3043655.1"/>
    </source>
</evidence>
<keyword evidence="1" id="KW-1017">Isopeptide bond</keyword>
<keyword evidence="2" id="KW-0597">Phosphoprotein</keyword>
<feature type="region of interest" description="Disordered" evidence="5">
    <location>
        <begin position="227"/>
        <end position="251"/>
    </location>
</feature>
<evidence type="ECO:0000256" key="2">
    <source>
        <dbReference type="ARBA" id="ARBA00022553"/>
    </source>
</evidence>
<dbReference type="Pfam" id="PF12012">
    <property type="entry name" value="DUF3504"/>
    <property type="match status" value="1"/>
</dbReference>
<dbReference type="InterPro" id="IPR042838">
    <property type="entry name" value="KIAA1958"/>
</dbReference>
<proteinExistence type="predicted"/>
<dbReference type="InterPro" id="IPR021893">
    <property type="entry name" value="ZMYM2-like_C"/>
</dbReference>
<feature type="compositionally biased region" description="Basic and acidic residues" evidence="5">
    <location>
        <begin position="1"/>
        <end position="16"/>
    </location>
</feature>
<dbReference type="InterPro" id="IPR013762">
    <property type="entry name" value="Integrase-like_cat_sf"/>
</dbReference>
<dbReference type="PANTHER" id="PTHR46963">
    <property type="entry name" value="SIMILAR TO RIKEN CDNA E130308A19"/>
    <property type="match status" value="1"/>
</dbReference>
<evidence type="ECO:0000256" key="1">
    <source>
        <dbReference type="ARBA" id="ARBA00022499"/>
    </source>
</evidence>
<keyword evidence="4" id="KW-0233">DNA recombination</keyword>
<dbReference type="Pfam" id="PF25561">
    <property type="entry name" value="QRICH1"/>
    <property type="match status" value="1"/>
</dbReference>
<feature type="domain" description="QRICH1-like" evidence="7">
    <location>
        <begin position="44"/>
        <end position="138"/>
    </location>
</feature>
<accession>A0ABN8N9P4</accession>
<name>A0ABN8N9P4_9CNID</name>
<dbReference type="PANTHER" id="PTHR46963:SF2">
    <property type="match status" value="1"/>
</dbReference>
<feature type="compositionally biased region" description="Basic and acidic residues" evidence="5">
    <location>
        <begin position="239"/>
        <end position="248"/>
    </location>
</feature>
<organism evidence="8 9">
    <name type="scientific">Porites evermanni</name>
    <dbReference type="NCBI Taxonomy" id="104178"/>
    <lineage>
        <taxon>Eukaryota</taxon>
        <taxon>Metazoa</taxon>
        <taxon>Cnidaria</taxon>
        <taxon>Anthozoa</taxon>
        <taxon>Hexacorallia</taxon>
        <taxon>Scleractinia</taxon>
        <taxon>Fungiina</taxon>
        <taxon>Poritidae</taxon>
        <taxon>Porites</taxon>
    </lineage>
</organism>
<evidence type="ECO:0008006" key="10">
    <source>
        <dbReference type="Google" id="ProtNLM"/>
    </source>
</evidence>
<reference evidence="8 9" key="1">
    <citation type="submission" date="2022-05" db="EMBL/GenBank/DDBJ databases">
        <authorList>
            <consortium name="Genoscope - CEA"/>
            <person name="William W."/>
        </authorList>
    </citation>
    <scope>NUCLEOTIDE SEQUENCE [LARGE SCALE GENOMIC DNA]</scope>
</reference>
<gene>
    <name evidence="8" type="ORF">PEVE_00040649</name>
</gene>
<comment type="caution">
    <text evidence="8">The sequence shown here is derived from an EMBL/GenBank/DDBJ whole genome shotgun (WGS) entry which is preliminary data.</text>
</comment>
<dbReference type="Gene3D" id="1.10.443.10">
    <property type="entry name" value="Intergrase catalytic core"/>
    <property type="match status" value="1"/>
</dbReference>
<evidence type="ECO:0000256" key="5">
    <source>
        <dbReference type="SAM" id="MobiDB-lite"/>
    </source>
</evidence>